<keyword evidence="1" id="KW-0378">Hydrolase</keyword>
<dbReference type="GO" id="GO:0008270">
    <property type="term" value="F:zinc ion binding"/>
    <property type="evidence" value="ECO:0007669"/>
    <property type="project" value="UniProtKB-UniRule"/>
</dbReference>
<dbReference type="CDD" id="cd04280">
    <property type="entry name" value="ZnMc_astacin_like"/>
    <property type="match status" value="1"/>
</dbReference>
<evidence type="ECO:0000313" key="4">
    <source>
        <dbReference type="Proteomes" id="UP000651057"/>
    </source>
</evidence>
<feature type="active site" evidence="1">
    <location>
        <position position="183"/>
    </location>
</feature>
<dbReference type="InterPro" id="IPR024079">
    <property type="entry name" value="MetalloPept_cat_dom_sf"/>
</dbReference>
<keyword evidence="1" id="KW-0645">Protease</keyword>
<dbReference type="Pfam" id="PF01400">
    <property type="entry name" value="Astacin"/>
    <property type="match status" value="1"/>
</dbReference>
<dbReference type="SMART" id="SM00235">
    <property type="entry name" value="ZnMc"/>
    <property type="match status" value="1"/>
</dbReference>
<reference evidence="3" key="1">
    <citation type="submission" date="2021-01" db="EMBL/GenBank/DDBJ databases">
        <authorList>
            <person name="Zhong Y.L."/>
        </authorList>
    </citation>
    <scope>NUCLEOTIDE SEQUENCE</scope>
    <source>
        <strain evidence="3">KCTC 23302</strain>
    </source>
</reference>
<dbReference type="RefSeq" id="WP_201916517.1">
    <property type="nucleotide sequence ID" value="NZ_BAABAX010000001.1"/>
</dbReference>
<dbReference type="Proteomes" id="UP000651057">
    <property type="component" value="Unassembled WGS sequence"/>
</dbReference>
<dbReference type="PROSITE" id="PS51257">
    <property type="entry name" value="PROKAR_LIPOPROTEIN"/>
    <property type="match status" value="1"/>
</dbReference>
<dbReference type="GO" id="GO:0006508">
    <property type="term" value="P:proteolysis"/>
    <property type="evidence" value="ECO:0007669"/>
    <property type="project" value="UniProtKB-KW"/>
</dbReference>
<gene>
    <name evidence="3" type="ORF">JJQ60_03090</name>
</gene>
<keyword evidence="1" id="KW-0862">Zinc</keyword>
<evidence type="ECO:0000256" key="1">
    <source>
        <dbReference type="PROSITE-ProRule" id="PRU01211"/>
    </source>
</evidence>
<dbReference type="PROSITE" id="PS51864">
    <property type="entry name" value="ASTACIN"/>
    <property type="match status" value="1"/>
</dbReference>
<comment type="caution">
    <text evidence="1">Lacks conserved residue(s) required for the propagation of feature annotation.</text>
</comment>
<dbReference type="InterPro" id="IPR001506">
    <property type="entry name" value="Peptidase_M12A"/>
</dbReference>
<name>A0A936ZPU6_9FLAO</name>
<dbReference type="PANTHER" id="PTHR10127:SF850">
    <property type="entry name" value="METALLOENDOPEPTIDASE"/>
    <property type="match status" value="1"/>
</dbReference>
<comment type="cofactor">
    <cofactor evidence="1">
        <name>Zn(2+)</name>
        <dbReference type="ChEBI" id="CHEBI:29105"/>
    </cofactor>
    <text evidence="1">Binds 1 zinc ion per subunit.</text>
</comment>
<dbReference type="Gene3D" id="3.40.390.10">
    <property type="entry name" value="Collagenase (Catalytic Domain)"/>
    <property type="match status" value="1"/>
</dbReference>
<dbReference type="GO" id="GO:0004222">
    <property type="term" value="F:metalloendopeptidase activity"/>
    <property type="evidence" value="ECO:0007669"/>
    <property type="project" value="UniProtKB-UniRule"/>
</dbReference>
<dbReference type="SUPFAM" id="SSF55486">
    <property type="entry name" value="Metalloproteases ('zincins'), catalytic domain"/>
    <property type="match status" value="1"/>
</dbReference>
<protein>
    <submittedName>
        <fullName evidence="3">M12 family metallopeptidase</fullName>
    </submittedName>
</protein>
<feature type="binding site" evidence="1">
    <location>
        <position position="192"/>
    </location>
    <ligand>
        <name>Zn(2+)</name>
        <dbReference type="ChEBI" id="CHEBI:29105"/>
        <note>catalytic</note>
    </ligand>
</feature>
<dbReference type="AlphaFoldDB" id="A0A936ZPU6"/>
<feature type="domain" description="Peptidase M12A" evidence="2">
    <location>
        <begin position="95"/>
        <end position="289"/>
    </location>
</feature>
<dbReference type="InterPro" id="IPR006026">
    <property type="entry name" value="Peptidase_Metallo"/>
</dbReference>
<accession>A0A936ZPU6</accession>
<feature type="binding site" evidence="1">
    <location>
        <position position="182"/>
    </location>
    <ligand>
        <name>Zn(2+)</name>
        <dbReference type="ChEBI" id="CHEBI:29105"/>
        <note>catalytic</note>
    </ligand>
</feature>
<evidence type="ECO:0000259" key="2">
    <source>
        <dbReference type="PROSITE" id="PS51864"/>
    </source>
</evidence>
<organism evidence="3 4">
    <name type="scientific">Aquimarina mytili</name>
    <dbReference type="NCBI Taxonomy" id="874423"/>
    <lineage>
        <taxon>Bacteria</taxon>
        <taxon>Pseudomonadati</taxon>
        <taxon>Bacteroidota</taxon>
        <taxon>Flavobacteriia</taxon>
        <taxon>Flavobacteriales</taxon>
        <taxon>Flavobacteriaceae</taxon>
        <taxon>Aquimarina</taxon>
    </lineage>
</organism>
<keyword evidence="1" id="KW-0479">Metal-binding</keyword>
<dbReference type="PANTHER" id="PTHR10127">
    <property type="entry name" value="DISCOIDIN, CUB, EGF, LAMININ , AND ZINC METALLOPROTEASE DOMAIN CONTAINING"/>
    <property type="match status" value="1"/>
</dbReference>
<dbReference type="PRINTS" id="PR00480">
    <property type="entry name" value="ASTACIN"/>
</dbReference>
<feature type="binding site" evidence="1">
    <location>
        <position position="186"/>
    </location>
    <ligand>
        <name>Zn(2+)</name>
        <dbReference type="ChEBI" id="CHEBI:29105"/>
        <note>catalytic</note>
    </ligand>
</feature>
<dbReference type="EMBL" id="JAERQJ010000001">
    <property type="protein sequence ID" value="MBL0682488.1"/>
    <property type="molecule type" value="Genomic_DNA"/>
</dbReference>
<sequence>MKNKFLKPKTLITTMLMGLSLAFTSCEKEKEITAEEALQPVVDIKSDITEKAYPEKTGELIDVSFLGGTATVEDFGDHYIFEGDIILSPDDLNQKSTGRTKKFWPNCTVYYTIENSLPNKARVYNAIAHWEEYSNLRFVKRTNQTAYVNFRKGSGCSSAVGRTGGKQNINLANGCSTGNTIHEIGHAIGLWHEQSRKDRNNYVTINFGNIESGKSHNFKTYIQRGMDGTEYTSTLDFGSIMMYGPYAFSKNGKPTITKKNGSTYSVQRNALSWGDRIGASKMYPYKPCGTQDCIPFNPNNLRVVRNSLGTYSIADGSHYVFSAPNYTEAKRIIYIVQRYGFTKSCFVKRPNPSFKYQLVGNSASNVQPVASEDIIRFDPGNIDVQKIGGRWKIVDGNHWIFDFGNSEAEARKALCLILRYKFTGVGYVGRPGASLQYMVK</sequence>
<proteinExistence type="predicted"/>
<dbReference type="InterPro" id="IPR034035">
    <property type="entry name" value="Astacin-like_dom"/>
</dbReference>
<comment type="caution">
    <text evidence="3">The sequence shown here is derived from an EMBL/GenBank/DDBJ whole genome shotgun (WGS) entry which is preliminary data.</text>
</comment>
<keyword evidence="4" id="KW-1185">Reference proteome</keyword>
<evidence type="ECO:0000313" key="3">
    <source>
        <dbReference type="EMBL" id="MBL0682488.1"/>
    </source>
</evidence>
<keyword evidence="1" id="KW-0482">Metalloprotease</keyword>